<dbReference type="PANTHER" id="PTHR24346">
    <property type="entry name" value="MAP/MICROTUBULE AFFINITY-REGULATING KINASE"/>
    <property type="match status" value="1"/>
</dbReference>
<dbReference type="STRING" id="1754190.A0A1Y2CG74"/>
<dbReference type="Gene3D" id="1.10.510.10">
    <property type="entry name" value="Transferase(Phosphotransferase) domain 1"/>
    <property type="match status" value="2"/>
</dbReference>
<dbReference type="Proteomes" id="UP000193920">
    <property type="component" value="Unassembled WGS sequence"/>
</dbReference>
<dbReference type="InterPro" id="IPR000719">
    <property type="entry name" value="Prot_kinase_dom"/>
</dbReference>
<accession>A0A1Y2CG74</accession>
<dbReference type="InterPro" id="IPR011009">
    <property type="entry name" value="Kinase-like_dom_sf"/>
</dbReference>
<dbReference type="PROSITE" id="PS50011">
    <property type="entry name" value="PROTEIN_KINASE_DOM"/>
    <property type="match status" value="1"/>
</dbReference>
<name>A0A1Y2CG74_9FUNG</name>
<evidence type="ECO:0000256" key="4">
    <source>
        <dbReference type="SAM" id="MobiDB-lite"/>
    </source>
</evidence>
<dbReference type="Gene3D" id="3.30.200.20">
    <property type="entry name" value="Phosphorylase Kinase, domain 1"/>
    <property type="match status" value="1"/>
</dbReference>
<dbReference type="EMBL" id="MCOG01000110">
    <property type="protein sequence ID" value="ORY45824.1"/>
    <property type="molecule type" value="Genomic_DNA"/>
</dbReference>
<dbReference type="GO" id="GO:0005524">
    <property type="term" value="F:ATP binding"/>
    <property type="evidence" value="ECO:0007669"/>
    <property type="project" value="UniProtKB-UniRule"/>
</dbReference>
<dbReference type="PROSITE" id="PS00107">
    <property type="entry name" value="PROTEIN_KINASE_ATP"/>
    <property type="match status" value="1"/>
</dbReference>
<reference evidence="6 7" key="1">
    <citation type="submission" date="2016-08" db="EMBL/GenBank/DDBJ databases">
        <title>A Parts List for Fungal Cellulosomes Revealed by Comparative Genomics.</title>
        <authorList>
            <consortium name="DOE Joint Genome Institute"/>
            <person name="Haitjema C.H."/>
            <person name="Gilmore S.P."/>
            <person name="Henske J.K."/>
            <person name="Solomon K.V."/>
            <person name="De Groot R."/>
            <person name="Kuo A."/>
            <person name="Mondo S.J."/>
            <person name="Salamov A.A."/>
            <person name="Labutti K."/>
            <person name="Zhao Z."/>
            <person name="Chiniquy J."/>
            <person name="Barry K."/>
            <person name="Brewer H.M."/>
            <person name="Purvine S.O."/>
            <person name="Wright A.T."/>
            <person name="Boxma B."/>
            <person name="Van Alen T."/>
            <person name="Hackstein J.H."/>
            <person name="Baker S.E."/>
            <person name="Grigoriev I.V."/>
            <person name="O'Malley M.A."/>
        </authorList>
    </citation>
    <scope>NUCLEOTIDE SEQUENCE [LARGE SCALE GENOMIC DNA]</scope>
    <source>
        <strain evidence="6 7">G1</strain>
    </source>
</reference>
<dbReference type="InterPro" id="IPR035965">
    <property type="entry name" value="PAS-like_dom_sf"/>
</dbReference>
<dbReference type="InterPro" id="IPR017441">
    <property type="entry name" value="Protein_kinase_ATP_BS"/>
</dbReference>
<feature type="region of interest" description="Disordered" evidence="4">
    <location>
        <begin position="760"/>
        <end position="779"/>
    </location>
</feature>
<dbReference type="CDD" id="cd00130">
    <property type="entry name" value="PAS"/>
    <property type="match status" value="1"/>
</dbReference>
<evidence type="ECO:0000256" key="2">
    <source>
        <dbReference type="ARBA" id="ARBA00022840"/>
    </source>
</evidence>
<dbReference type="SUPFAM" id="SSF56112">
    <property type="entry name" value="Protein kinase-like (PK-like)"/>
    <property type="match status" value="1"/>
</dbReference>
<comment type="caution">
    <text evidence="6">The sequence shown here is derived from an EMBL/GenBank/DDBJ whole genome shotgun (WGS) entry which is preliminary data.</text>
</comment>
<evidence type="ECO:0000256" key="1">
    <source>
        <dbReference type="ARBA" id="ARBA00022741"/>
    </source>
</evidence>
<dbReference type="GO" id="GO:0005829">
    <property type="term" value="C:cytosol"/>
    <property type="evidence" value="ECO:0007669"/>
    <property type="project" value="TreeGrafter"/>
</dbReference>
<dbReference type="GO" id="GO:0045719">
    <property type="term" value="P:negative regulation of glycogen biosynthetic process"/>
    <property type="evidence" value="ECO:0007669"/>
    <property type="project" value="TreeGrafter"/>
</dbReference>
<keyword evidence="7" id="KW-1185">Reference proteome</keyword>
<organism evidence="6 7">
    <name type="scientific">Neocallimastix californiae</name>
    <dbReference type="NCBI Taxonomy" id="1754190"/>
    <lineage>
        <taxon>Eukaryota</taxon>
        <taxon>Fungi</taxon>
        <taxon>Fungi incertae sedis</taxon>
        <taxon>Chytridiomycota</taxon>
        <taxon>Chytridiomycota incertae sedis</taxon>
        <taxon>Neocallimastigomycetes</taxon>
        <taxon>Neocallimastigales</taxon>
        <taxon>Neocallimastigaceae</taxon>
        <taxon>Neocallimastix</taxon>
    </lineage>
</organism>
<sequence>MANLIHHSNDYIKKEEDFQPTGLYRIRENEECLLNLADSSLKKKNKDNSYLLSKFSNESLYSFSFSSNSGDYQKISSRLDTYNRNYNYYNGMLTASLKSASIKKKLSPLSNFVSTSDQLDSKPKFSHINENIDNKIQDHKLYNVPEAINNLNSTSLSMDNNDIQVIEEESSNEKFLENKNNKSSISNLTTSTIGNKKMIGGPKANLKLNTQNLNSKNYGATPTICNYRSPLRISEQSQATITTDGKLNILTINDIFCGLIKNNSKEKIVGKSVIEILFGFNDNNKNNEYINDNNSNENTNDKNFNRFMKSIKSFAIKHLKHQRDSIIQVIQDDQEQAKEYGINLKSAHGDIPDSPFFFTSPKKVRVQNYDEKDDEFTKSVSIWLKRKTFKSENDYSFYYIWVLEEVKDKVVDMEIDDMGNILNLSKSCKEVFGYNSEDIKQMKLKIQDLIPGVNNSNNIINSIIKMKNFSGKSKDDIYFPVSININEVQIKENNEEGSNENISSLTNLSNSVSSSLNSISNLNESCNQYHVRITAIPNISGIIVSDSNGVIKTCNQIFIKHLLGFSAEELINKDIIDIMPHFWGIVDNMNEEDQRLLNNGGILSASYCKKKANDFPIVSALPGNSKSNEFKDLYLNSFNNNRYNSIKSASVTIKNLKNSLNEFQVKTNGVVMYHKDGSAINVNIKMRKFIPEDSKNSSGCNDDVVYAIWIMYCRNHCENNLPKSIKPVSASEEQNGYNKFREHDIQERIDHFIKKMEEVDASSPVSGGSASEVKEKLEKKSEQKVEEPTVYKWTKPKSIDEFEILDKLGDGAYGVVKLGYRKTDPSQEKVVIKYIIKSKIIADFWIDDEELGRVPKEISILNEIKKKKEDKEVYIVNMIDYFEDKDNFYLITKQHGYGMDLFDYIEFNKEIPEKKIKKMFYQVCRAIQFLHHNNIVHRDIKSPEVLTGHPYVGPPQDVWALGILLYILIYKENPFYNVDEIISAKLRIPFVMSNESLDMIKKLLTRNERARISIDKLFEHPWFSDIINEENNNNK</sequence>
<dbReference type="GO" id="GO:0005634">
    <property type="term" value="C:nucleus"/>
    <property type="evidence" value="ECO:0007669"/>
    <property type="project" value="TreeGrafter"/>
</dbReference>
<dbReference type="SUPFAM" id="SSF55785">
    <property type="entry name" value="PYP-like sensor domain (PAS domain)"/>
    <property type="match status" value="1"/>
</dbReference>
<evidence type="ECO:0000259" key="5">
    <source>
        <dbReference type="PROSITE" id="PS50011"/>
    </source>
</evidence>
<evidence type="ECO:0000256" key="3">
    <source>
        <dbReference type="PROSITE-ProRule" id="PRU10141"/>
    </source>
</evidence>
<dbReference type="Pfam" id="PF13426">
    <property type="entry name" value="PAS_9"/>
    <property type="match status" value="1"/>
</dbReference>
<dbReference type="PANTHER" id="PTHR24346:SF51">
    <property type="entry name" value="PAS DOMAIN-CONTAINING SERINE_THREONINE-PROTEIN KINASE"/>
    <property type="match status" value="1"/>
</dbReference>
<keyword evidence="2 3" id="KW-0067">ATP-binding</keyword>
<dbReference type="AlphaFoldDB" id="A0A1Y2CG74"/>
<keyword evidence="1 3" id="KW-0547">Nucleotide-binding</keyword>
<evidence type="ECO:0000313" key="6">
    <source>
        <dbReference type="EMBL" id="ORY45824.1"/>
    </source>
</evidence>
<feature type="binding site" evidence="3">
    <location>
        <position position="837"/>
    </location>
    <ligand>
        <name>ATP</name>
        <dbReference type="ChEBI" id="CHEBI:30616"/>
    </ligand>
</feature>
<dbReference type="InterPro" id="IPR000014">
    <property type="entry name" value="PAS"/>
</dbReference>
<dbReference type="Gene3D" id="3.30.450.20">
    <property type="entry name" value="PAS domain"/>
    <property type="match status" value="1"/>
</dbReference>
<proteinExistence type="predicted"/>
<protein>
    <recommendedName>
        <fullName evidence="5">Protein kinase domain-containing protein</fullName>
    </recommendedName>
</protein>
<gene>
    <name evidence="6" type="ORF">LY90DRAFT_509439</name>
</gene>
<evidence type="ECO:0000313" key="7">
    <source>
        <dbReference type="Proteomes" id="UP000193920"/>
    </source>
</evidence>
<dbReference type="GO" id="GO:0035556">
    <property type="term" value="P:intracellular signal transduction"/>
    <property type="evidence" value="ECO:0007669"/>
    <property type="project" value="TreeGrafter"/>
</dbReference>
<dbReference type="Pfam" id="PF00069">
    <property type="entry name" value="Pkinase"/>
    <property type="match status" value="2"/>
</dbReference>
<dbReference type="GO" id="GO:0004674">
    <property type="term" value="F:protein serine/threonine kinase activity"/>
    <property type="evidence" value="ECO:0007669"/>
    <property type="project" value="TreeGrafter"/>
</dbReference>
<dbReference type="OrthoDB" id="10252171at2759"/>
<feature type="domain" description="Protein kinase" evidence="5">
    <location>
        <begin position="802"/>
        <end position="1023"/>
    </location>
</feature>